<dbReference type="EC" id="2.3.1.179" evidence="3 11"/>
<dbReference type="PANTHER" id="PTHR11712:SF336">
    <property type="entry name" value="3-OXOACYL-[ACYL-CARRIER-PROTEIN] SYNTHASE, MITOCHONDRIAL"/>
    <property type="match status" value="1"/>
</dbReference>
<accession>A0ABU0W8C5</accession>
<dbReference type="GO" id="GO:0004315">
    <property type="term" value="F:3-oxoacyl-[acyl-carrier-protein] synthase activity"/>
    <property type="evidence" value="ECO:0007669"/>
    <property type="project" value="UniProtKB-EC"/>
</dbReference>
<keyword evidence="6 11" id="KW-0808">Transferase</keyword>
<evidence type="ECO:0000256" key="12">
    <source>
        <dbReference type="RuleBase" id="RU003694"/>
    </source>
</evidence>
<evidence type="ECO:0000256" key="8">
    <source>
        <dbReference type="ARBA" id="ARBA00023098"/>
    </source>
</evidence>
<dbReference type="Gene3D" id="3.40.47.10">
    <property type="match status" value="1"/>
</dbReference>
<evidence type="ECO:0000256" key="2">
    <source>
        <dbReference type="ARBA" id="ARBA00008467"/>
    </source>
</evidence>
<evidence type="ECO:0000256" key="5">
    <source>
        <dbReference type="ARBA" id="ARBA00022516"/>
    </source>
</evidence>
<evidence type="ECO:0000313" key="15">
    <source>
        <dbReference type="Proteomes" id="UP001239019"/>
    </source>
</evidence>
<evidence type="ECO:0000256" key="1">
    <source>
        <dbReference type="ARBA" id="ARBA00005194"/>
    </source>
</evidence>
<evidence type="ECO:0000256" key="10">
    <source>
        <dbReference type="ARBA" id="ARBA00023315"/>
    </source>
</evidence>
<dbReference type="InterPro" id="IPR017568">
    <property type="entry name" value="3-oxoacyl-ACP_synth-2"/>
</dbReference>
<evidence type="ECO:0000256" key="4">
    <source>
        <dbReference type="ARBA" id="ARBA00014657"/>
    </source>
</evidence>
<comment type="similarity">
    <text evidence="2 11 12">Belongs to the thiolase-like superfamily. Beta-ketoacyl-ACP synthases family.</text>
</comment>
<feature type="domain" description="Ketosynthase family 3 (KS3)" evidence="13">
    <location>
        <begin position="3"/>
        <end position="412"/>
    </location>
</feature>
<keyword evidence="9 11" id="KW-0275">Fatty acid biosynthesis</keyword>
<dbReference type="NCBIfam" id="NF005589">
    <property type="entry name" value="PRK07314.1"/>
    <property type="match status" value="1"/>
</dbReference>
<dbReference type="EMBL" id="JAVDDT010000002">
    <property type="protein sequence ID" value="MDQ2069255.1"/>
    <property type="molecule type" value="Genomic_DNA"/>
</dbReference>
<dbReference type="Pfam" id="PF00109">
    <property type="entry name" value="ketoacyl-synt"/>
    <property type="match status" value="1"/>
</dbReference>
<comment type="catalytic activity">
    <reaction evidence="11">
        <text>a fatty acyl-[ACP] + malonyl-[ACP] + H(+) = a 3-oxoacyl-[ACP] + holo-[ACP] + CO2</text>
        <dbReference type="Rhea" id="RHEA:22836"/>
        <dbReference type="Rhea" id="RHEA-COMP:9623"/>
        <dbReference type="Rhea" id="RHEA-COMP:9685"/>
        <dbReference type="Rhea" id="RHEA-COMP:9916"/>
        <dbReference type="Rhea" id="RHEA-COMP:14125"/>
        <dbReference type="ChEBI" id="CHEBI:15378"/>
        <dbReference type="ChEBI" id="CHEBI:16526"/>
        <dbReference type="ChEBI" id="CHEBI:64479"/>
        <dbReference type="ChEBI" id="CHEBI:78449"/>
        <dbReference type="ChEBI" id="CHEBI:78776"/>
        <dbReference type="ChEBI" id="CHEBI:138651"/>
    </reaction>
</comment>
<keyword evidence="8" id="KW-0443">Lipid metabolism</keyword>
<dbReference type="InterPro" id="IPR000794">
    <property type="entry name" value="Beta-ketoacyl_synthase"/>
</dbReference>
<dbReference type="PROSITE" id="PS00606">
    <property type="entry name" value="KS3_1"/>
    <property type="match status" value="1"/>
</dbReference>
<dbReference type="SMART" id="SM00825">
    <property type="entry name" value="PKS_KS"/>
    <property type="match status" value="1"/>
</dbReference>
<dbReference type="InterPro" id="IPR018201">
    <property type="entry name" value="Ketoacyl_synth_AS"/>
</dbReference>
<organism evidence="14 15">
    <name type="scientific">Natronospira bacteriovora</name>
    <dbReference type="NCBI Taxonomy" id="3069753"/>
    <lineage>
        <taxon>Bacteria</taxon>
        <taxon>Pseudomonadati</taxon>
        <taxon>Pseudomonadota</taxon>
        <taxon>Gammaproteobacteria</taxon>
        <taxon>Natronospirales</taxon>
        <taxon>Natronospiraceae</taxon>
        <taxon>Natronospira</taxon>
    </lineage>
</organism>
<dbReference type="CDD" id="cd00834">
    <property type="entry name" value="KAS_I_II"/>
    <property type="match status" value="1"/>
</dbReference>
<keyword evidence="7" id="KW-0276">Fatty acid metabolism</keyword>
<dbReference type="Proteomes" id="UP001239019">
    <property type="component" value="Unassembled WGS sequence"/>
</dbReference>
<dbReference type="InterPro" id="IPR020841">
    <property type="entry name" value="PKS_Beta-ketoAc_synthase_dom"/>
</dbReference>
<evidence type="ECO:0000256" key="3">
    <source>
        <dbReference type="ARBA" id="ARBA00012356"/>
    </source>
</evidence>
<proteinExistence type="inferred from homology"/>
<dbReference type="PROSITE" id="PS52004">
    <property type="entry name" value="KS3_2"/>
    <property type="match status" value="1"/>
</dbReference>
<dbReference type="RefSeq" id="WP_306727741.1">
    <property type="nucleotide sequence ID" value="NZ_JAVDDT010000002.1"/>
</dbReference>
<reference evidence="14 15" key="1">
    <citation type="submission" date="2023-08" db="EMBL/GenBank/DDBJ databases">
        <title>Whole-genome sequencing of halo(alkali)philic microorganisms from hypersaline lakes.</title>
        <authorList>
            <person name="Sorokin D.Y."/>
            <person name="Abbas B."/>
            <person name="Merkel A.Y."/>
        </authorList>
    </citation>
    <scope>NUCLEOTIDE SEQUENCE [LARGE SCALE GENOMIC DNA]</scope>
    <source>
        <strain evidence="14 15">AB-CW4</strain>
    </source>
</reference>
<dbReference type="SUPFAM" id="SSF53901">
    <property type="entry name" value="Thiolase-like"/>
    <property type="match status" value="2"/>
</dbReference>
<evidence type="ECO:0000256" key="6">
    <source>
        <dbReference type="ARBA" id="ARBA00022679"/>
    </source>
</evidence>
<gene>
    <name evidence="14" type="primary">fabF</name>
    <name evidence="14" type="ORF">RBH19_05175</name>
</gene>
<evidence type="ECO:0000256" key="11">
    <source>
        <dbReference type="PIRNR" id="PIRNR000447"/>
    </source>
</evidence>
<dbReference type="NCBIfam" id="NF004970">
    <property type="entry name" value="PRK06333.1"/>
    <property type="match status" value="1"/>
</dbReference>
<evidence type="ECO:0000313" key="14">
    <source>
        <dbReference type="EMBL" id="MDQ2069255.1"/>
    </source>
</evidence>
<keyword evidence="10 11" id="KW-0012">Acyltransferase</keyword>
<keyword evidence="15" id="KW-1185">Reference proteome</keyword>
<comment type="catalytic activity">
    <reaction evidence="11">
        <text>(9Z)-hexadecenoyl-[ACP] + malonyl-[ACP] + H(+) = 3-oxo-(11Z)-octadecenoyl-[ACP] + holo-[ACP] + CO2</text>
        <dbReference type="Rhea" id="RHEA:55040"/>
        <dbReference type="Rhea" id="RHEA-COMP:9623"/>
        <dbReference type="Rhea" id="RHEA-COMP:9685"/>
        <dbReference type="Rhea" id="RHEA-COMP:10800"/>
        <dbReference type="Rhea" id="RHEA-COMP:14074"/>
        <dbReference type="ChEBI" id="CHEBI:15378"/>
        <dbReference type="ChEBI" id="CHEBI:16526"/>
        <dbReference type="ChEBI" id="CHEBI:64479"/>
        <dbReference type="ChEBI" id="CHEBI:78449"/>
        <dbReference type="ChEBI" id="CHEBI:83989"/>
        <dbReference type="ChEBI" id="CHEBI:138538"/>
        <dbReference type="EC" id="2.3.1.179"/>
    </reaction>
</comment>
<dbReference type="Pfam" id="PF02801">
    <property type="entry name" value="Ketoacyl-synt_C"/>
    <property type="match status" value="1"/>
</dbReference>
<evidence type="ECO:0000256" key="9">
    <source>
        <dbReference type="ARBA" id="ARBA00023160"/>
    </source>
</evidence>
<keyword evidence="5 11" id="KW-0444">Lipid biosynthesis</keyword>
<dbReference type="NCBIfam" id="TIGR03150">
    <property type="entry name" value="fabF"/>
    <property type="match status" value="1"/>
</dbReference>
<dbReference type="PIRSF" id="PIRSF000447">
    <property type="entry name" value="KAS_II"/>
    <property type="match status" value="1"/>
</dbReference>
<dbReference type="InterPro" id="IPR016039">
    <property type="entry name" value="Thiolase-like"/>
</dbReference>
<comment type="caution">
    <text evidence="14">The sequence shown here is derived from an EMBL/GenBank/DDBJ whole genome shotgun (WGS) entry which is preliminary data.</text>
</comment>
<evidence type="ECO:0000256" key="7">
    <source>
        <dbReference type="ARBA" id="ARBA00022832"/>
    </source>
</evidence>
<dbReference type="InterPro" id="IPR014030">
    <property type="entry name" value="Ketoacyl_synth_N"/>
</dbReference>
<dbReference type="PANTHER" id="PTHR11712">
    <property type="entry name" value="POLYKETIDE SYNTHASE-RELATED"/>
    <property type="match status" value="1"/>
</dbReference>
<sequence>MAKRRVVVTGLGIVSPVGSTVDSAWSDILAGKSGIGPVTRFDVEKFPTRFSGEVKGFDHSDYLNPRDARRMDPFIHYGLVASIQAWRDSGLEATDENAERIGVAVGSGIGGLDGIEKAYQSYLDHGSARKISPFFVPGTIINMISGNLSIMYGLKGPNLALVTACTTATHNIGVAARAIAYGDADAMVAGGAEMGTTPTGLGGFCAARALSTRNDEPQQASRPWDSDRDGFVLGDGAGVLVLEEYESAKKRGARIYAELSGFGMSGDAHHMTAPPEDGEGARRCMDNALKDGGINPDEVDYINAHGTSTKLGDLAETQATKDLLGDHAYKVAVSSTKSMTGHLLGAAGGVEAVFSVLAIRDQVAPPTINLDNPDEGCDLDYVAGSAQERSINVALSNSFGFGGTNGTLVFRKLD</sequence>
<evidence type="ECO:0000259" key="13">
    <source>
        <dbReference type="PROSITE" id="PS52004"/>
    </source>
</evidence>
<name>A0ABU0W8C5_9GAMM</name>
<comment type="function">
    <text evidence="11">Involved in the type II fatty acid elongation cycle. Catalyzes the elongation of a wide range of acyl-ACP by the addition of two carbons from malonyl-ACP to an acyl acceptor. Can efficiently catalyze the conversion of palmitoleoyl-ACP (cis-hexadec-9-enoyl-ACP) to cis-vaccenoyl-ACP (cis-octadec-11-enoyl-ACP), an essential step in the thermal regulation of fatty acid composition.</text>
</comment>
<protein>
    <recommendedName>
        <fullName evidence="4 11">3-oxoacyl-[acyl-carrier-protein] synthase 2</fullName>
        <ecNumber evidence="3 11">2.3.1.179</ecNumber>
    </recommendedName>
</protein>
<comment type="pathway">
    <text evidence="1 11">Lipid metabolism; fatty acid biosynthesis.</text>
</comment>
<dbReference type="InterPro" id="IPR014031">
    <property type="entry name" value="Ketoacyl_synth_C"/>
</dbReference>